<dbReference type="SUPFAM" id="SSF57667">
    <property type="entry name" value="beta-beta-alpha zinc fingers"/>
    <property type="match status" value="1"/>
</dbReference>
<evidence type="ECO:0000313" key="3">
    <source>
        <dbReference type="EnsemblMetazoa" id="MESCA003190-PA"/>
    </source>
</evidence>
<reference evidence="3" key="2">
    <citation type="submission" date="2015-06" db="UniProtKB">
        <authorList>
            <consortium name="EnsemblMetazoa"/>
        </authorList>
    </citation>
    <scope>IDENTIFICATION</scope>
</reference>
<dbReference type="GO" id="GO:0008270">
    <property type="term" value="F:zinc ion binding"/>
    <property type="evidence" value="ECO:0007669"/>
    <property type="project" value="UniProtKB-KW"/>
</dbReference>
<dbReference type="EMBL" id="CAQQ02393178">
    <property type="status" value="NOT_ANNOTATED_CDS"/>
    <property type="molecule type" value="Genomic_DNA"/>
</dbReference>
<sequence length="133" mass="14752">MSRQQQLMLHLNSLNRSGNNGGVGVGVASLQLEENCYICPQCFRSYRRHGTLRRHLRQECGKGKSMVCSVCGHRTKRADHLRQHVRKRHPELGMRILFNNGNNAPTTAATTATDVNSVSTTAAPAETLGYFSN</sequence>
<dbReference type="EMBL" id="CAQQ02393177">
    <property type="status" value="NOT_ANNOTATED_CDS"/>
    <property type="molecule type" value="Genomic_DNA"/>
</dbReference>
<dbReference type="InterPro" id="IPR036236">
    <property type="entry name" value="Znf_C2H2_sf"/>
</dbReference>
<evidence type="ECO:0000313" key="4">
    <source>
        <dbReference type="Proteomes" id="UP000015102"/>
    </source>
</evidence>
<dbReference type="HOGENOM" id="CLU_1909065_0_0_1"/>
<dbReference type="PROSITE" id="PS50157">
    <property type="entry name" value="ZINC_FINGER_C2H2_2"/>
    <property type="match status" value="1"/>
</dbReference>
<accession>T1GIC0</accession>
<dbReference type="Proteomes" id="UP000015102">
    <property type="component" value="Unassembled WGS sequence"/>
</dbReference>
<dbReference type="SMART" id="SM00355">
    <property type="entry name" value="ZnF_C2H2"/>
    <property type="match status" value="2"/>
</dbReference>
<dbReference type="AlphaFoldDB" id="T1GIC0"/>
<name>T1GIC0_MEGSC</name>
<keyword evidence="1" id="KW-0479">Metal-binding</keyword>
<dbReference type="Pfam" id="PF00096">
    <property type="entry name" value="zf-C2H2"/>
    <property type="match status" value="2"/>
</dbReference>
<keyword evidence="1" id="KW-0862">Zinc</keyword>
<reference evidence="4" key="1">
    <citation type="submission" date="2013-02" db="EMBL/GenBank/DDBJ databases">
        <authorList>
            <person name="Hughes D."/>
        </authorList>
    </citation>
    <scope>NUCLEOTIDE SEQUENCE</scope>
    <source>
        <strain>Durham</strain>
        <strain evidence="4">NC isolate 2 -- Noor lab</strain>
    </source>
</reference>
<keyword evidence="1" id="KW-0863">Zinc-finger</keyword>
<protein>
    <recommendedName>
        <fullName evidence="2">C2H2-type domain-containing protein</fullName>
    </recommendedName>
</protein>
<dbReference type="InterPro" id="IPR013087">
    <property type="entry name" value="Znf_C2H2_type"/>
</dbReference>
<feature type="domain" description="C2H2-type" evidence="2">
    <location>
        <begin position="37"/>
        <end position="64"/>
    </location>
</feature>
<evidence type="ECO:0000256" key="1">
    <source>
        <dbReference type="PROSITE-ProRule" id="PRU00042"/>
    </source>
</evidence>
<dbReference type="EnsemblMetazoa" id="MESCA003190-RA">
    <property type="protein sequence ID" value="MESCA003190-PA"/>
    <property type="gene ID" value="MESCA003190"/>
</dbReference>
<dbReference type="Gene3D" id="3.30.160.60">
    <property type="entry name" value="Classic Zinc Finger"/>
    <property type="match status" value="1"/>
</dbReference>
<evidence type="ECO:0000259" key="2">
    <source>
        <dbReference type="PROSITE" id="PS50157"/>
    </source>
</evidence>
<organism evidence="3 4">
    <name type="scientific">Megaselia scalaris</name>
    <name type="common">Humpbacked fly</name>
    <name type="synonym">Phora scalaris</name>
    <dbReference type="NCBI Taxonomy" id="36166"/>
    <lineage>
        <taxon>Eukaryota</taxon>
        <taxon>Metazoa</taxon>
        <taxon>Ecdysozoa</taxon>
        <taxon>Arthropoda</taxon>
        <taxon>Hexapoda</taxon>
        <taxon>Insecta</taxon>
        <taxon>Pterygota</taxon>
        <taxon>Neoptera</taxon>
        <taxon>Endopterygota</taxon>
        <taxon>Diptera</taxon>
        <taxon>Brachycera</taxon>
        <taxon>Muscomorpha</taxon>
        <taxon>Platypezoidea</taxon>
        <taxon>Phoridae</taxon>
        <taxon>Megaseliini</taxon>
        <taxon>Megaselia</taxon>
    </lineage>
</organism>
<keyword evidence="4" id="KW-1185">Reference proteome</keyword>
<proteinExistence type="predicted"/>